<feature type="transmembrane region" description="Helical" evidence="6">
    <location>
        <begin position="756"/>
        <end position="778"/>
    </location>
</feature>
<evidence type="ECO:0000256" key="6">
    <source>
        <dbReference type="SAM" id="Phobius"/>
    </source>
</evidence>
<feature type="transmembrane region" description="Helical" evidence="6">
    <location>
        <begin position="798"/>
        <end position="818"/>
    </location>
</feature>
<keyword evidence="10" id="KW-1185">Reference proteome</keyword>
<keyword evidence="2" id="KW-1003">Cell membrane</keyword>
<evidence type="ECO:0000313" key="10">
    <source>
        <dbReference type="Proteomes" id="UP001521137"/>
    </source>
</evidence>
<dbReference type="InterPro" id="IPR025857">
    <property type="entry name" value="MacB_PCD"/>
</dbReference>
<dbReference type="Pfam" id="PF12704">
    <property type="entry name" value="MacB_PCD"/>
    <property type="match status" value="1"/>
</dbReference>
<evidence type="ECO:0000256" key="3">
    <source>
        <dbReference type="ARBA" id="ARBA00022692"/>
    </source>
</evidence>
<name>A0ABS9D4M6_9ALTE</name>
<feature type="transmembrane region" description="Helical" evidence="6">
    <location>
        <begin position="712"/>
        <end position="735"/>
    </location>
</feature>
<evidence type="ECO:0000256" key="2">
    <source>
        <dbReference type="ARBA" id="ARBA00022475"/>
    </source>
</evidence>
<evidence type="ECO:0000256" key="4">
    <source>
        <dbReference type="ARBA" id="ARBA00022989"/>
    </source>
</evidence>
<dbReference type="RefSeq" id="WP_235311436.1">
    <property type="nucleotide sequence ID" value="NZ_JAKGAS010000003.1"/>
</dbReference>
<feature type="transmembrane region" description="Helical" evidence="6">
    <location>
        <begin position="21"/>
        <end position="41"/>
    </location>
</feature>
<evidence type="ECO:0000313" key="9">
    <source>
        <dbReference type="EMBL" id="MCF2947907.1"/>
    </source>
</evidence>
<evidence type="ECO:0000256" key="1">
    <source>
        <dbReference type="ARBA" id="ARBA00004651"/>
    </source>
</evidence>
<dbReference type="Proteomes" id="UP001521137">
    <property type="component" value="Unassembled WGS sequence"/>
</dbReference>
<dbReference type="InterPro" id="IPR003838">
    <property type="entry name" value="ABC3_permease_C"/>
</dbReference>
<feature type="transmembrane region" description="Helical" evidence="6">
    <location>
        <begin position="398"/>
        <end position="426"/>
    </location>
</feature>
<feature type="transmembrane region" description="Helical" evidence="6">
    <location>
        <begin position="447"/>
        <end position="468"/>
    </location>
</feature>
<keyword evidence="3 6" id="KW-0812">Transmembrane</keyword>
<feature type="domain" description="ABC3 transporter permease C-terminal" evidence="7">
    <location>
        <begin position="310"/>
        <end position="424"/>
    </location>
</feature>
<evidence type="ECO:0000259" key="8">
    <source>
        <dbReference type="Pfam" id="PF12704"/>
    </source>
</evidence>
<dbReference type="InterPro" id="IPR050250">
    <property type="entry name" value="Macrolide_Exporter_MacB"/>
</dbReference>
<dbReference type="PROSITE" id="PS51257">
    <property type="entry name" value="PROKAR_LIPOPROTEIN"/>
    <property type="match status" value="1"/>
</dbReference>
<dbReference type="Pfam" id="PF02687">
    <property type="entry name" value="FtsX"/>
    <property type="match status" value="2"/>
</dbReference>
<feature type="domain" description="ABC3 transporter permease C-terminal" evidence="7">
    <location>
        <begin position="715"/>
        <end position="818"/>
    </location>
</feature>
<protein>
    <submittedName>
        <fullName evidence="9">ABC transporter permease</fullName>
    </submittedName>
</protein>
<dbReference type="PANTHER" id="PTHR30572">
    <property type="entry name" value="MEMBRANE COMPONENT OF TRANSPORTER-RELATED"/>
    <property type="match status" value="1"/>
</dbReference>
<feature type="transmembrane region" description="Helical" evidence="6">
    <location>
        <begin position="351"/>
        <end position="378"/>
    </location>
</feature>
<comment type="subcellular location">
    <subcellularLocation>
        <location evidence="1">Cell membrane</location>
        <topology evidence="1">Multi-pass membrane protein</topology>
    </subcellularLocation>
</comment>
<keyword evidence="5 6" id="KW-0472">Membrane</keyword>
<gene>
    <name evidence="9" type="ORF">L0668_07305</name>
</gene>
<comment type="caution">
    <text evidence="9">The sequence shown here is derived from an EMBL/GenBank/DDBJ whole genome shotgun (WGS) entry which is preliminary data.</text>
</comment>
<dbReference type="EMBL" id="JAKGAS010000003">
    <property type="protein sequence ID" value="MCF2947907.1"/>
    <property type="molecule type" value="Genomic_DNA"/>
</dbReference>
<feature type="domain" description="MacB-like periplasmic core" evidence="8">
    <location>
        <begin position="20"/>
        <end position="242"/>
    </location>
</feature>
<keyword evidence="4 6" id="KW-1133">Transmembrane helix</keyword>
<evidence type="ECO:0000259" key="7">
    <source>
        <dbReference type="Pfam" id="PF02687"/>
    </source>
</evidence>
<sequence>MFKNYLITAWRNIIKNGMFSVINIAGLALGLMSCILIMLFVREETGFDKWLPDSERIVRMHSAYYVSGNPPFETVRSAGNMMEAIRDYASNEVEEGVRLIHFGATVRKQESALAEQITLVDGSFFNVFDLPFVHGSAQTSFTKPYDLIITEDIAIKYFGKTDVVGEIMTVCCVGPEPSPVPVTGVIKNLPDETHLELGMLAYVDPKIIENNAGLNTWTSVNVYTYFKMRVGTSIQQLQERITYWVNNESPLLDMYLKNVGELAPGAQISDNMKHKLMQLEDLHLKAKQDAGNMGDLTPMGDHNLIVTFTIVACLILLIACINFMNLSTARVSHRAREVAMRKVLGASRSQVVVQFLSEAIALVFISMILALILVELVLPLYNLALGRQLELALFTDLSLIASLLVIGLLIGLGAGIYPAMFLSRFLPADLLRSSKGGESSTASNLRTGLVVVQFATSIALVVCTAVIYGQTLYAQSVDVGYVSDDKLVLNVRAAGDNRDRLKHELLKLPEINSVVFSSEVPTQDNENNNTFTLIDGEHVNGENPSVLLNYHDIGYDFFEAYGVKPIAGRLFSLDFGSDMIQFEGRKEGDKGRANVILNQTAIDKYGFTSAQQAIGKTLDTNMANGHLMTIVGVVPDIYFRSIKFGVRATVYSMNPNRLRVASLSFNTSNVSQLMEKVEQVWKTNVPMQPINLQFLDQMMKAQYAEENIQVKMFSAFSMLAIVIACLGLYGLAAYTTERRTREIGIRKVMGANIKDIVALLVWQFSKPVLMANLIAWPVSVYLMLTWLESFSYRINSLWLLPVCFTVGLALLLLAWITVGGNAAHVAKANPIKALRRD</sequence>
<feature type="transmembrane region" description="Helical" evidence="6">
    <location>
        <begin position="304"/>
        <end position="326"/>
    </location>
</feature>
<proteinExistence type="predicted"/>
<organism evidence="9 10">
    <name type="scientific">Paraglaciecola algarum</name>
    <dbReference type="NCBI Taxonomy" id="3050085"/>
    <lineage>
        <taxon>Bacteria</taxon>
        <taxon>Pseudomonadati</taxon>
        <taxon>Pseudomonadota</taxon>
        <taxon>Gammaproteobacteria</taxon>
        <taxon>Alteromonadales</taxon>
        <taxon>Alteromonadaceae</taxon>
        <taxon>Paraglaciecola</taxon>
    </lineage>
</organism>
<reference evidence="9 10" key="1">
    <citation type="submission" date="2022-01" db="EMBL/GenBank/DDBJ databases">
        <title>Paraglaciecola sp. G1-23.</title>
        <authorList>
            <person name="Jin M.S."/>
            <person name="Han D.M."/>
            <person name="Kim H.M."/>
            <person name="Jeon C.O."/>
        </authorList>
    </citation>
    <scope>NUCLEOTIDE SEQUENCE [LARGE SCALE GENOMIC DNA]</scope>
    <source>
        <strain evidence="9 10">G1-23</strain>
    </source>
</reference>
<dbReference type="PANTHER" id="PTHR30572:SF18">
    <property type="entry name" value="ABC-TYPE MACROLIDE FAMILY EXPORT SYSTEM PERMEASE COMPONENT 2"/>
    <property type="match status" value="1"/>
</dbReference>
<evidence type="ECO:0000256" key="5">
    <source>
        <dbReference type="ARBA" id="ARBA00023136"/>
    </source>
</evidence>
<accession>A0ABS9D4M6</accession>